<gene>
    <name evidence="1" type="ORF">N3K66_000343</name>
</gene>
<name>A0ACC0VBY6_9HYPO</name>
<reference evidence="1" key="1">
    <citation type="submission" date="2022-10" db="EMBL/GenBank/DDBJ databases">
        <title>Complete Genome of Trichothecium roseum strain YXFP-22015, a Plant Pathogen Isolated from Citrus.</title>
        <authorList>
            <person name="Wang Y."/>
            <person name="Zhu L."/>
        </authorList>
    </citation>
    <scope>NUCLEOTIDE SEQUENCE</scope>
    <source>
        <strain evidence="1">YXFP-22015</strain>
    </source>
</reference>
<dbReference type="Proteomes" id="UP001163324">
    <property type="component" value="Chromosome 1"/>
</dbReference>
<evidence type="ECO:0000313" key="1">
    <source>
        <dbReference type="EMBL" id="KAI9903814.1"/>
    </source>
</evidence>
<protein>
    <submittedName>
        <fullName evidence="1">Uncharacterized protein</fullName>
    </submittedName>
</protein>
<dbReference type="EMBL" id="CM047940">
    <property type="protein sequence ID" value="KAI9903814.1"/>
    <property type="molecule type" value="Genomic_DNA"/>
</dbReference>
<accession>A0ACC0VBY6</accession>
<evidence type="ECO:0000313" key="2">
    <source>
        <dbReference type="Proteomes" id="UP001163324"/>
    </source>
</evidence>
<proteinExistence type="predicted"/>
<organism evidence="1 2">
    <name type="scientific">Trichothecium roseum</name>
    <dbReference type="NCBI Taxonomy" id="47278"/>
    <lineage>
        <taxon>Eukaryota</taxon>
        <taxon>Fungi</taxon>
        <taxon>Dikarya</taxon>
        <taxon>Ascomycota</taxon>
        <taxon>Pezizomycotina</taxon>
        <taxon>Sordariomycetes</taxon>
        <taxon>Hypocreomycetidae</taxon>
        <taxon>Hypocreales</taxon>
        <taxon>Hypocreales incertae sedis</taxon>
        <taxon>Trichothecium</taxon>
    </lineage>
</organism>
<keyword evidence="2" id="KW-1185">Reference proteome</keyword>
<sequence length="233" mass="25786">MSTLHLPQSLADLIPENEASQQALRHAVAHLAQPILHHSLRVYFYAHALATQPRYRDKEPSLSQFSDPSRLPLVLVAAALHDIGTSGAHDGPQRFEVEGADHAERHLLAHGYGYEDAHRVWVAVAVHSSPGIAERIDPLARLIRTAVKIDFTRAWQDEYGTGELTRELEAALPRLGAEKCLADLVVGQARERPDRLDARTYWESQKHPGGSWPGGLLRAAVENPDYEGVNPAF</sequence>
<comment type="caution">
    <text evidence="1">The sequence shown here is derived from an EMBL/GenBank/DDBJ whole genome shotgun (WGS) entry which is preliminary data.</text>
</comment>